<feature type="transmembrane region" description="Helical" evidence="9">
    <location>
        <begin position="89"/>
        <end position="107"/>
    </location>
</feature>
<evidence type="ECO:0000313" key="12">
    <source>
        <dbReference type="Proteomes" id="UP000600565"/>
    </source>
</evidence>
<dbReference type="InterPro" id="IPR007387">
    <property type="entry name" value="TRAP_DctQ"/>
</dbReference>
<gene>
    <name evidence="11" type="ORF">H9632_06630</name>
</gene>
<evidence type="ECO:0000256" key="6">
    <source>
        <dbReference type="ARBA" id="ARBA00022989"/>
    </source>
</evidence>
<reference evidence="11 12" key="1">
    <citation type="submission" date="2020-08" db="EMBL/GenBank/DDBJ databases">
        <title>A Genomic Blueprint of the Chicken Gut Microbiome.</title>
        <authorList>
            <person name="Gilroy R."/>
            <person name="Ravi A."/>
            <person name="Getino M."/>
            <person name="Pursley I."/>
            <person name="Horton D.L."/>
            <person name="Alikhan N.-F."/>
            <person name="Baker D."/>
            <person name="Gharbi K."/>
            <person name="Hall N."/>
            <person name="Watson M."/>
            <person name="Adriaenssens E.M."/>
            <person name="Foster-Nyarko E."/>
            <person name="Jarju S."/>
            <person name="Secka A."/>
            <person name="Antonio M."/>
            <person name="Oren A."/>
            <person name="Chaudhuri R."/>
            <person name="La Ragione R.M."/>
            <person name="Hildebrand F."/>
            <person name="Pallen M.J."/>
        </authorList>
    </citation>
    <scope>NUCLEOTIDE SEQUENCE [LARGE SCALE GENOMIC DNA]</scope>
    <source>
        <strain evidence="11 12">Sa1YVA6</strain>
    </source>
</reference>
<proteinExistence type="inferred from homology"/>
<evidence type="ECO:0000259" key="10">
    <source>
        <dbReference type="Pfam" id="PF04290"/>
    </source>
</evidence>
<keyword evidence="12" id="KW-1185">Reference proteome</keyword>
<evidence type="ECO:0000256" key="2">
    <source>
        <dbReference type="ARBA" id="ARBA00022448"/>
    </source>
</evidence>
<feature type="domain" description="Tripartite ATP-independent periplasmic transporters DctQ component" evidence="10">
    <location>
        <begin position="24"/>
        <end position="154"/>
    </location>
</feature>
<dbReference type="Pfam" id="PF04290">
    <property type="entry name" value="DctQ"/>
    <property type="match status" value="1"/>
</dbReference>
<accession>A0ABR8XLD1</accession>
<keyword evidence="2" id="KW-0813">Transport</keyword>
<name>A0ABR8XLD1_9BACL</name>
<comment type="subcellular location">
    <subcellularLocation>
        <location evidence="1">Cell inner membrane</location>
        <topology evidence="1">Multi-pass membrane protein</topology>
    </subcellularLocation>
</comment>
<keyword evidence="6 9" id="KW-1133">Transmembrane helix</keyword>
<evidence type="ECO:0000256" key="3">
    <source>
        <dbReference type="ARBA" id="ARBA00022475"/>
    </source>
</evidence>
<evidence type="ECO:0000256" key="1">
    <source>
        <dbReference type="ARBA" id="ARBA00004429"/>
    </source>
</evidence>
<evidence type="ECO:0000256" key="9">
    <source>
        <dbReference type="SAM" id="Phobius"/>
    </source>
</evidence>
<evidence type="ECO:0000256" key="8">
    <source>
        <dbReference type="ARBA" id="ARBA00038436"/>
    </source>
</evidence>
<dbReference type="RefSeq" id="WP_191703322.1">
    <property type="nucleotide sequence ID" value="NZ_JACSPW010000004.1"/>
</dbReference>
<dbReference type="Proteomes" id="UP000600565">
    <property type="component" value="Unassembled WGS sequence"/>
</dbReference>
<keyword evidence="3" id="KW-1003">Cell membrane</keyword>
<protein>
    <submittedName>
        <fullName evidence="11">TRAP transporter small permease</fullName>
    </submittedName>
</protein>
<dbReference type="EMBL" id="JACSPW010000004">
    <property type="protein sequence ID" value="MBD8032738.1"/>
    <property type="molecule type" value="Genomic_DNA"/>
</dbReference>
<evidence type="ECO:0000256" key="7">
    <source>
        <dbReference type="ARBA" id="ARBA00023136"/>
    </source>
</evidence>
<evidence type="ECO:0000313" key="11">
    <source>
        <dbReference type="EMBL" id="MBD8032738.1"/>
    </source>
</evidence>
<keyword evidence="7 9" id="KW-0472">Membrane</keyword>
<keyword evidence="4" id="KW-0997">Cell inner membrane</keyword>
<feature type="transmembrane region" description="Helical" evidence="9">
    <location>
        <begin position="14"/>
        <end position="37"/>
    </location>
</feature>
<comment type="caution">
    <text evidence="11">The sequence shown here is derived from an EMBL/GenBank/DDBJ whole genome shotgun (WGS) entry which is preliminary data.</text>
</comment>
<feature type="transmembrane region" description="Helical" evidence="9">
    <location>
        <begin position="127"/>
        <end position="150"/>
    </location>
</feature>
<dbReference type="PANTHER" id="PTHR35011">
    <property type="entry name" value="2,3-DIKETO-L-GULONATE TRAP TRANSPORTER SMALL PERMEASE PROTEIN YIAM"/>
    <property type="match status" value="1"/>
</dbReference>
<evidence type="ECO:0000256" key="4">
    <source>
        <dbReference type="ARBA" id="ARBA00022519"/>
    </source>
</evidence>
<comment type="similarity">
    <text evidence="8">Belongs to the TRAP transporter small permease family.</text>
</comment>
<organism evidence="11 12">
    <name type="scientific">Solibacillus merdavium</name>
    <dbReference type="NCBI Taxonomy" id="2762218"/>
    <lineage>
        <taxon>Bacteria</taxon>
        <taxon>Bacillati</taxon>
        <taxon>Bacillota</taxon>
        <taxon>Bacilli</taxon>
        <taxon>Bacillales</taxon>
        <taxon>Caryophanaceae</taxon>
        <taxon>Solibacillus</taxon>
    </lineage>
</organism>
<evidence type="ECO:0000256" key="5">
    <source>
        <dbReference type="ARBA" id="ARBA00022692"/>
    </source>
</evidence>
<dbReference type="PANTHER" id="PTHR35011:SF2">
    <property type="entry name" value="2,3-DIKETO-L-GULONATE TRAP TRANSPORTER SMALL PERMEASE PROTEIN YIAM"/>
    <property type="match status" value="1"/>
</dbReference>
<dbReference type="InterPro" id="IPR055348">
    <property type="entry name" value="DctQ"/>
</dbReference>
<feature type="transmembrane region" description="Helical" evidence="9">
    <location>
        <begin position="49"/>
        <end position="68"/>
    </location>
</feature>
<keyword evidence="5 9" id="KW-0812">Transmembrane</keyword>
<sequence length="169" mass="19286">MTKLSNIITRVEEVIMGVLMAILTFTMVTAVFFRYVLSDPLPWATEVSIYLFIWFSFIGGSWGLKYGTQAAVTFLLDALSENKQRILKIVQDVIMLAFLIIIFVYSVKWLMLPSTMLQKSTSLGMPMWIPYSAVPTGILFATIHIVARLIRLFRNEEKPQQKEIGDEVV</sequence>